<proteinExistence type="predicted"/>
<name>A0A502FK00_9SPHN</name>
<evidence type="ECO:0000313" key="8">
    <source>
        <dbReference type="Proteomes" id="UP000319931"/>
    </source>
</evidence>
<dbReference type="InterPro" id="IPR028202">
    <property type="entry name" value="Reductase_C"/>
</dbReference>
<dbReference type="RefSeq" id="WP_140851623.1">
    <property type="nucleotide sequence ID" value="NZ_RCZC01000006.1"/>
</dbReference>
<dbReference type="EMBL" id="RCZC01000006">
    <property type="protein sequence ID" value="TPG49731.1"/>
    <property type="molecule type" value="Genomic_DNA"/>
</dbReference>
<dbReference type="Gene3D" id="3.30.390.30">
    <property type="match status" value="1"/>
</dbReference>
<sequence length="414" mass="43621">MIDSALSFDILIVGAGHGGAQAAIALRQRGFEGTIALLGDEPELPYERPPLSKDYLAGDKPFERILIRPATFWSERAISLLPSRTVVSVDPVAHRVTTADGATIGYGTLIWATGGPPRRLTCAGHDLRGVHGVRNRADVDRMIAELPAVQRVIVIGGGYIGLEAAAVLTKLGKHVTVLEAAPRVLARVAGEALSHFYETEHRAHGVDLRTGVTVECIEETDGAATGVRLADGTVLAGSMVIVGIGIIPAVAPLLEAGAAGGNGVTVDALCRTSLPDIFAIGDCAAHPNPYADGATIRLESVQNANDQATTVARVLTGDPQPYDAVPWFWSNQYDLKLQTVGLSTGFDMAVLRGDVATRRFSVVYLKAGKVIALDCVNMTRDYVQGRALVMARAVIDPALLADADVPLKEMLAAG</sequence>
<feature type="domain" description="Reductase C-terminal" evidence="6">
    <location>
        <begin position="327"/>
        <end position="411"/>
    </location>
</feature>
<dbReference type="PRINTS" id="PR00411">
    <property type="entry name" value="PNDRDTASEI"/>
</dbReference>
<gene>
    <name evidence="7" type="ORF">EAH76_17770</name>
</gene>
<feature type="domain" description="FAD/NAD(P)-binding" evidence="5">
    <location>
        <begin position="8"/>
        <end position="308"/>
    </location>
</feature>
<keyword evidence="4" id="KW-0560">Oxidoreductase</keyword>
<evidence type="ECO:0000259" key="6">
    <source>
        <dbReference type="Pfam" id="PF14759"/>
    </source>
</evidence>
<evidence type="ECO:0000256" key="2">
    <source>
        <dbReference type="ARBA" id="ARBA00022630"/>
    </source>
</evidence>
<evidence type="ECO:0000256" key="3">
    <source>
        <dbReference type="ARBA" id="ARBA00022827"/>
    </source>
</evidence>
<dbReference type="PRINTS" id="PR00368">
    <property type="entry name" value="FADPNR"/>
</dbReference>
<dbReference type="InterPro" id="IPR023753">
    <property type="entry name" value="FAD/NAD-binding_dom"/>
</dbReference>
<reference evidence="7 8" key="1">
    <citation type="journal article" date="2019" name="Environ. Microbiol.">
        <title>Species interactions and distinct microbial communities in high Arctic permafrost affected cryosols are associated with the CH4 and CO2 gas fluxes.</title>
        <authorList>
            <person name="Altshuler I."/>
            <person name="Hamel J."/>
            <person name="Turney S."/>
            <person name="Magnuson E."/>
            <person name="Levesque R."/>
            <person name="Greer C."/>
            <person name="Whyte L.G."/>
        </authorList>
    </citation>
    <scope>NUCLEOTIDE SEQUENCE [LARGE SCALE GENOMIC DNA]</scope>
    <source>
        <strain evidence="7 8">E6.1</strain>
    </source>
</reference>
<comment type="cofactor">
    <cofactor evidence="1">
        <name>FAD</name>
        <dbReference type="ChEBI" id="CHEBI:57692"/>
    </cofactor>
</comment>
<dbReference type="Gene3D" id="3.50.50.60">
    <property type="entry name" value="FAD/NAD(P)-binding domain"/>
    <property type="match status" value="2"/>
</dbReference>
<keyword evidence="3" id="KW-0274">FAD</keyword>
<keyword evidence="2" id="KW-0285">Flavoprotein</keyword>
<dbReference type="Proteomes" id="UP000319931">
    <property type="component" value="Unassembled WGS sequence"/>
</dbReference>
<dbReference type="SUPFAM" id="SSF55424">
    <property type="entry name" value="FAD/NAD-linked reductases, dimerisation (C-terminal) domain"/>
    <property type="match status" value="1"/>
</dbReference>
<evidence type="ECO:0000256" key="4">
    <source>
        <dbReference type="ARBA" id="ARBA00023002"/>
    </source>
</evidence>
<dbReference type="InterPro" id="IPR050446">
    <property type="entry name" value="FAD-oxidoreductase/Apoptosis"/>
</dbReference>
<dbReference type="PANTHER" id="PTHR43557">
    <property type="entry name" value="APOPTOSIS-INDUCING FACTOR 1"/>
    <property type="match status" value="1"/>
</dbReference>
<accession>A0A502FK00</accession>
<organism evidence="7 8">
    <name type="scientific">Sphingomonas glacialis</name>
    <dbReference type="NCBI Taxonomy" id="658225"/>
    <lineage>
        <taxon>Bacteria</taxon>
        <taxon>Pseudomonadati</taxon>
        <taxon>Pseudomonadota</taxon>
        <taxon>Alphaproteobacteria</taxon>
        <taxon>Sphingomonadales</taxon>
        <taxon>Sphingomonadaceae</taxon>
        <taxon>Sphingomonas</taxon>
    </lineage>
</organism>
<dbReference type="AlphaFoldDB" id="A0A502FK00"/>
<dbReference type="GO" id="GO:0005737">
    <property type="term" value="C:cytoplasm"/>
    <property type="evidence" value="ECO:0007669"/>
    <property type="project" value="TreeGrafter"/>
</dbReference>
<protein>
    <submittedName>
        <fullName evidence="7">NAD(P)/FAD-dependent oxidoreductase</fullName>
    </submittedName>
</protein>
<dbReference type="GO" id="GO:0016651">
    <property type="term" value="F:oxidoreductase activity, acting on NAD(P)H"/>
    <property type="evidence" value="ECO:0007669"/>
    <property type="project" value="TreeGrafter"/>
</dbReference>
<dbReference type="InterPro" id="IPR016156">
    <property type="entry name" value="FAD/NAD-linked_Rdtase_dimer_sf"/>
</dbReference>
<dbReference type="Pfam" id="PF14759">
    <property type="entry name" value="Reductase_C"/>
    <property type="match status" value="1"/>
</dbReference>
<evidence type="ECO:0000313" key="7">
    <source>
        <dbReference type="EMBL" id="TPG49731.1"/>
    </source>
</evidence>
<dbReference type="SUPFAM" id="SSF51905">
    <property type="entry name" value="FAD/NAD(P)-binding domain"/>
    <property type="match status" value="2"/>
</dbReference>
<comment type="caution">
    <text evidence="7">The sequence shown here is derived from an EMBL/GenBank/DDBJ whole genome shotgun (WGS) entry which is preliminary data.</text>
</comment>
<dbReference type="PANTHER" id="PTHR43557:SF2">
    <property type="entry name" value="RIESKE DOMAIN-CONTAINING PROTEIN-RELATED"/>
    <property type="match status" value="1"/>
</dbReference>
<dbReference type="InterPro" id="IPR036188">
    <property type="entry name" value="FAD/NAD-bd_sf"/>
</dbReference>
<evidence type="ECO:0000256" key="1">
    <source>
        <dbReference type="ARBA" id="ARBA00001974"/>
    </source>
</evidence>
<keyword evidence="8" id="KW-1185">Reference proteome</keyword>
<dbReference type="Pfam" id="PF07992">
    <property type="entry name" value="Pyr_redox_2"/>
    <property type="match status" value="1"/>
</dbReference>
<dbReference type="OrthoDB" id="7809559at2"/>
<evidence type="ECO:0000259" key="5">
    <source>
        <dbReference type="Pfam" id="PF07992"/>
    </source>
</evidence>